<feature type="domain" description="SprT-like" evidence="1">
    <location>
        <begin position="21"/>
        <end position="175"/>
    </location>
</feature>
<dbReference type="Proteomes" id="UP000218765">
    <property type="component" value="Chromosome"/>
</dbReference>
<accession>A0A1Z4VLT3</accession>
<sequence length="178" mass="20149">MTASAARPTVAPITPLQQQQVREQTRLYLGRGNRLLGCSAPLPAIDFDLRGRAAGQFRVRVGRAGIRYNPRVFALDLAGHLRETVPHEVAHYLVWQRFGRTAPHGREWRALMRAFGATPRATGDYALDGVPVRRQRRHAYRCGCRQHELSTTRHHRVQAGTAYHCRSCGQRLQYSRSG</sequence>
<dbReference type="EMBL" id="AP018052">
    <property type="protein sequence ID" value="BAZ92566.1"/>
    <property type="molecule type" value="Genomic_DNA"/>
</dbReference>
<protein>
    <recommendedName>
        <fullName evidence="1">SprT-like domain-containing protein</fullName>
    </recommendedName>
</protein>
<organism evidence="2 3">
    <name type="scientific">Thiohalobacter thiocyanaticus</name>
    <dbReference type="NCBI Taxonomy" id="585455"/>
    <lineage>
        <taxon>Bacteria</taxon>
        <taxon>Pseudomonadati</taxon>
        <taxon>Pseudomonadota</taxon>
        <taxon>Gammaproteobacteria</taxon>
        <taxon>Thiohalobacterales</taxon>
        <taxon>Thiohalobacteraceae</taxon>
        <taxon>Thiohalobacter</taxon>
    </lineage>
</organism>
<evidence type="ECO:0000259" key="1">
    <source>
        <dbReference type="SMART" id="SM00731"/>
    </source>
</evidence>
<evidence type="ECO:0000313" key="3">
    <source>
        <dbReference type="Proteomes" id="UP000218765"/>
    </source>
</evidence>
<dbReference type="PANTHER" id="PTHR38773:SF1">
    <property type="entry name" value="PROTEIN SPRT"/>
    <property type="match status" value="1"/>
</dbReference>
<dbReference type="AlphaFoldDB" id="A0A1Z4VLT3"/>
<dbReference type="SMART" id="SM00731">
    <property type="entry name" value="SprT"/>
    <property type="match status" value="1"/>
</dbReference>
<evidence type="ECO:0000313" key="2">
    <source>
        <dbReference type="EMBL" id="BAZ92566.1"/>
    </source>
</evidence>
<proteinExistence type="predicted"/>
<dbReference type="OrthoDB" id="267364at2"/>
<dbReference type="Pfam" id="PF10263">
    <property type="entry name" value="SprT-like"/>
    <property type="match status" value="1"/>
</dbReference>
<keyword evidence="3" id="KW-1185">Reference proteome</keyword>
<dbReference type="PANTHER" id="PTHR38773">
    <property type="entry name" value="PROTEIN SPRT"/>
    <property type="match status" value="1"/>
</dbReference>
<name>A0A1Z4VLT3_9GAMM</name>
<dbReference type="InterPro" id="IPR006640">
    <property type="entry name" value="SprT-like_domain"/>
</dbReference>
<dbReference type="RefSeq" id="WP_096363779.1">
    <property type="nucleotide sequence ID" value="NZ_AP018052.1"/>
</dbReference>
<dbReference type="GO" id="GO:0006950">
    <property type="term" value="P:response to stress"/>
    <property type="evidence" value="ECO:0007669"/>
    <property type="project" value="UniProtKB-ARBA"/>
</dbReference>
<gene>
    <name evidence="2" type="ORF">FOKN1_0162</name>
</gene>
<reference evidence="2 3" key="1">
    <citation type="submission" date="2017-05" db="EMBL/GenBank/DDBJ databases">
        <title>Thiocyanate degradation by Thiohalobacter thiocyanaticus FOKN1.</title>
        <authorList>
            <person name="Oshiki M."/>
            <person name="Fukushima T."/>
            <person name="Kawano S."/>
            <person name="Nakagawa J."/>
        </authorList>
    </citation>
    <scope>NUCLEOTIDE SEQUENCE [LARGE SCALE GENOMIC DNA]</scope>
    <source>
        <strain evidence="2 3">FOKN1</strain>
    </source>
</reference>
<dbReference type="KEGG" id="ttc:FOKN1_0162"/>